<evidence type="ECO:0000256" key="1">
    <source>
        <dbReference type="ARBA" id="ARBA00008857"/>
    </source>
</evidence>
<evidence type="ECO:0000256" key="3">
    <source>
        <dbReference type="ARBA" id="ARBA00023172"/>
    </source>
</evidence>
<dbReference type="Gene3D" id="1.10.443.10">
    <property type="entry name" value="Intergrase catalytic core"/>
    <property type="match status" value="1"/>
</dbReference>
<organism evidence="5 6">
    <name type="scientific">Microbacterium capsulatum</name>
    <dbReference type="NCBI Taxonomy" id="3041921"/>
    <lineage>
        <taxon>Bacteria</taxon>
        <taxon>Bacillati</taxon>
        <taxon>Actinomycetota</taxon>
        <taxon>Actinomycetes</taxon>
        <taxon>Micrococcales</taxon>
        <taxon>Microbacteriaceae</taxon>
        <taxon>Microbacterium</taxon>
    </lineage>
</organism>
<comment type="caution">
    <text evidence="5">The sequence shown here is derived from an EMBL/GenBank/DDBJ whole genome shotgun (WGS) entry which is preliminary data.</text>
</comment>
<dbReference type="PANTHER" id="PTHR30349:SF64">
    <property type="entry name" value="PROPHAGE INTEGRASE INTD-RELATED"/>
    <property type="match status" value="1"/>
</dbReference>
<dbReference type="Gene3D" id="1.10.150.130">
    <property type="match status" value="1"/>
</dbReference>
<evidence type="ECO:0000313" key="6">
    <source>
        <dbReference type="Proteomes" id="UP001230289"/>
    </source>
</evidence>
<dbReference type="InterPro" id="IPR013762">
    <property type="entry name" value="Integrase-like_cat_sf"/>
</dbReference>
<proteinExistence type="inferred from homology"/>
<dbReference type="InterPro" id="IPR010998">
    <property type="entry name" value="Integrase_recombinase_N"/>
</dbReference>
<accession>A0ABU0XGM0</accession>
<dbReference type="Proteomes" id="UP001230289">
    <property type="component" value="Unassembled WGS sequence"/>
</dbReference>
<evidence type="ECO:0000313" key="5">
    <source>
        <dbReference type="EMBL" id="MDQ4214042.1"/>
    </source>
</evidence>
<feature type="domain" description="Tyr recombinase" evidence="4">
    <location>
        <begin position="200"/>
        <end position="418"/>
    </location>
</feature>
<dbReference type="InterPro" id="IPR050090">
    <property type="entry name" value="Tyrosine_recombinase_XerCD"/>
</dbReference>
<protein>
    <submittedName>
        <fullName evidence="5">Site-specific integrase</fullName>
    </submittedName>
</protein>
<dbReference type="Pfam" id="PF00589">
    <property type="entry name" value="Phage_integrase"/>
    <property type="match status" value="1"/>
</dbReference>
<gene>
    <name evidence="5" type="ORF">RBR11_08945</name>
</gene>
<keyword evidence="2" id="KW-0238">DNA-binding</keyword>
<keyword evidence="6" id="KW-1185">Reference proteome</keyword>
<keyword evidence="3" id="KW-0233">DNA recombination</keyword>
<dbReference type="InterPro" id="IPR011010">
    <property type="entry name" value="DNA_brk_join_enz"/>
</dbReference>
<comment type="similarity">
    <text evidence="1">Belongs to the 'phage' integrase family.</text>
</comment>
<evidence type="ECO:0000256" key="2">
    <source>
        <dbReference type="ARBA" id="ARBA00023125"/>
    </source>
</evidence>
<evidence type="ECO:0000259" key="4">
    <source>
        <dbReference type="PROSITE" id="PS51898"/>
    </source>
</evidence>
<dbReference type="EMBL" id="JAVFCB010000004">
    <property type="protein sequence ID" value="MDQ4214042.1"/>
    <property type="molecule type" value="Genomic_DNA"/>
</dbReference>
<sequence length="432" mass="47318">MARKRVSNIERTVAAKQLTSGMWEAFVRHEDTDGKVRPVTARGETKYDAIASLSKKIANRVPPTPRVKVLDDICADHTVAEAAAIWLAKEEAARDLGKASLDYYRRTVNSTIKNRRGVRSLKIGAVTAGQIEKHMVGIRNGTITLPSKLLKRAGRSNQASPSQAQNFRKAMSLIIKQAIRDGARIDNPIPNLKRAKKKVAEPVALTNEQIETTRSAIALWRDGADLDRKKGGRPRDPDGVMPDLVSLLLGTGIRISEALALRPQDCVLDAPTPYIRIRGTVKVVSGEGLIREDMVKTDASNRDLAVPKFVIESLRRQLGLHADHGFVFTTSKGTLVSPNNVRRNLRTALKLAGVTNAEFKRDGLSPVTPHAFRRTLATGLAEAVDDEAARDYLGHASVSITKQSYIQKQREVIGDAALIQDLFGRPTEDDAA</sequence>
<dbReference type="PANTHER" id="PTHR30349">
    <property type="entry name" value="PHAGE INTEGRASE-RELATED"/>
    <property type="match status" value="1"/>
</dbReference>
<dbReference type="PROSITE" id="PS51898">
    <property type="entry name" value="TYR_RECOMBINASE"/>
    <property type="match status" value="1"/>
</dbReference>
<dbReference type="RefSeq" id="WP_308488976.1">
    <property type="nucleotide sequence ID" value="NZ_JAVFCB010000004.1"/>
</dbReference>
<dbReference type="SUPFAM" id="SSF56349">
    <property type="entry name" value="DNA breaking-rejoining enzymes"/>
    <property type="match status" value="1"/>
</dbReference>
<name>A0ABU0XGM0_9MICO</name>
<dbReference type="InterPro" id="IPR002104">
    <property type="entry name" value="Integrase_catalytic"/>
</dbReference>
<reference evidence="5 6" key="1">
    <citation type="submission" date="2023-08" db="EMBL/GenBank/DDBJ databases">
        <title>Microbacterium sp. nov., isolated from a waste landfill.</title>
        <authorList>
            <person name="Wen W."/>
        </authorList>
    </citation>
    <scope>NUCLEOTIDE SEQUENCE [LARGE SCALE GENOMIC DNA]</scope>
    <source>
        <strain evidence="5 6">ASV81</strain>
    </source>
</reference>
<dbReference type="CDD" id="cd01189">
    <property type="entry name" value="INT_ICEBs1_C_like"/>
    <property type="match status" value="1"/>
</dbReference>